<dbReference type="EMBL" id="CAEZUM010000028">
    <property type="protein sequence ID" value="CAB4599078.1"/>
    <property type="molecule type" value="Genomic_DNA"/>
</dbReference>
<accession>A0A6J7VE91</accession>
<comment type="similarity">
    <text evidence="6">Belongs to the fluoride channel Fluc/FEX (TC 1.A.43) family.</text>
</comment>
<comment type="subcellular location">
    <subcellularLocation>
        <location evidence="1">Cell membrane</location>
        <topology evidence="1">Multi-pass membrane protein</topology>
    </subcellularLocation>
</comment>
<evidence type="ECO:0000313" key="15">
    <source>
        <dbReference type="EMBL" id="CAB4957966.1"/>
    </source>
</evidence>
<evidence type="ECO:0000256" key="3">
    <source>
        <dbReference type="ARBA" id="ARBA00022692"/>
    </source>
</evidence>
<evidence type="ECO:0000256" key="7">
    <source>
        <dbReference type="ARBA" id="ARBA00035585"/>
    </source>
</evidence>
<evidence type="ECO:0000313" key="13">
    <source>
        <dbReference type="EMBL" id="CAB4806669.1"/>
    </source>
</evidence>
<evidence type="ECO:0000256" key="5">
    <source>
        <dbReference type="ARBA" id="ARBA00023136"/>
    </source>
</evidence>
<evidence type="ECO:0000313" key="18">
    <source>
        <dbReference type="EMBL" id="CAB5075038.1"/>
    </source>
</evidence>
<dbReference type="PANTHER" id="PTHR28259:SF1">
    <property type="entry name" value="FLUORIDE EXPORT PROTEIN 1-RELATED"/>
    <property type="match status" value="1"/>
</dbReference>
<dbReference type="HAMAP" id="MF_00454">
    <property type="entry name" value="FluC"/>
    <property type="match status" value="1"/>
</dbReference>
<dbReference type="EMBL" id="CAEZYT010000002">
    <property type="protein sequence ID" value="CAB4727119.1"/>
    <property type="molecule type" value="Genomic_DNA"/>
</dbReference>
<evidence type="ECO:0000313" key="10">
    <source>
        <dbReference type="EMBL" id="CAB4665605.1"/>
    </source>
</evidence>
<dbReference type="GO" id="GO:1903425">
    <property type="term" value="F:fluoride transmembrane transporter activity"/>
    <property type="evidence" value="ECO:0007669"/>
    <property type="project" value="TreeGrafter"/>
</dbReference>
<dbReference type="PANTHER" id="PTHR28259">
    <property type="entry name" value="FLUORIDE EXPORT PROTEIN 1-RELATED"/>
    <property type="match status" value="1"/>
</dbReference>
<dbReference type="InterPro" id="IPR003691">
    <property type="entry name" value="FluC"/>
</dbReference>
<evidence type="ECO:0000313" key="9">
    <source>
        <dbReference type="EMBL" id="CAB4599078.1"/>
    </source>
</evidence>
<keyword evidence="3 8" id="KW-0812">Transmembrane</keyword>
<evidence type="ECO:0000313" key="16">
    <source>
        <dbReference type="EMBL" id="CAB4974904.1"/>
    </source>
</evidence>
<evidence type="ECO:0000313" key="14">
    <source>
        <dbReference type="EMBL" id="CAB4841940.1"/>
    </source>
</evidence>
<dbReference type="Pfam" id="PF02537">
    <property type="entry name" value="CRCB"/>
    <property type="match status" value="1"/>
</dbReference>
<dbReference type="EMBL" id="CAEZZH010000007">
    <property type="protein sequence ID" value="CAB4755566.1"/>
    <property type="molecule type" value="Genomic_DNA"/>
</dbReference>
<evidence type="ECO:0000256" key="4">
    <source>
        <dbReference type="ARBA" id="ARBA00022989"/>
    </source>
</evidence>
<evidence type="ECO:0000313" key="11">
    <source>
        <dbReference type="EMBL" id="CAB4727119.1"/>
    </source>
</evidence>
<keyword evidence="2" id="KW-1003">Cell membrane</keyword>
<proteinExistence type="inferred from homology"/>
<keyword evidence="5 8" id="KW-0472">Membrane</keyword>
<evidence type="ECO:0000256" key="6">
    <source>
        <dbReference type="ARBA" id="ARBA00035120"/>
    </source>
</evidence>
<keyword evidence="4 8" id="KW-1133">Transmembrane helix</keyword>
<dbReference type="AlphaFoldDB" id="A0A6J7VE91"/>
<gene>
    <name evidence="9" type="ORF">UFOPK1824_00565</name>
    <name evidence="10" type="ORF">UFOPK2340_00106</name>
    <name evidence="11" type="ORF">UFOPK2772_00070</name>
    <name evidence="12" type="ORF">UFOPK2850_00739</name>
    <name evidence="13" type="ORF">UFOPK3027_01019</name>
    <name evidence="14" type="ORF">UFOPK3256_00719</name>
    <name evidence="15" type="ORF">UFOPK3827_01033</name>
    <name evidence="16" type="ORF">UFOPK3982_00023</name>
    <name evidence="17" type="ORF">UFOPK4120_00981</name>
    <name evidence="18" type="ORF">UFOPK4404_01155</name>
</gene>
<feature type="transmembrane region" description="Helical" evidence="8">
    <location>
        <begin position="55"/>
        <end position="81"/>
    </location>
</feature>
<dbReference type="EMBL" id="CAFBQY010000013">
    <property type="protein sequence ID" value="CAB5075038.1"/>
    <property type="molecule type" value="Genomic_DNA"/>
</dbReference>
<organism evidence="18">
    <name type="scientific">freshwater metagenome</name>
    <dbReference type="NCBI Taxonomy" id="449393"/>
    <lineage>
        <taxon>unclassified sequences</taxon>
        <taxon>metagenomes</taxon>
        <taxon>ecological metagenomes</taxon>
    </lineage>
</organism>
<evidence type="ECO:0000313" key="17">
    <source>
        <dbReference type="EMBL" id="CAB5023162.1"/>
    </source>
</evidence>
<evidence type="ECO:0000256" key="8">
    <source>
        <dbReference type="SAM" id="Phobius"/>
    </source>
</evidence>
<dbReference type="GO" id="GO:0005886">
    <property type="term" value="C:plasma membrane"/>
    <property type="evidence" value="ECO:0007669"/>
    <property type="project" value="UniProtKB-SubCell"/>
</dbReference>
<protein>
    <submittedName>
        <fullName evidence="18">Unannotated protein</fullName>
    </submittedName>
</protein>
<comment type="catalytic activity">
    <reaction evidence="7">
        <text>fluoride(in) = fluoride(out)</text>
        <dbReference type="Rhea" id="RHEA:76159"/>
        <dbReference type="ChEBI" id="CHEBI:17051"/>
    </reaction>
    <physiologicalReaction direction="left-to-right" evidence="7">
        <dbReference type="Rhea" id="RHEA:76160"/>
    </physiologicalReaction>
</comment>
<dbReference type="EMBL" id="CAFAZW010000008">
    <property type="protein sequence ID" value="CAB4841940.1"/>
    <property type="molecule type" value="Genomic_DNA"/>
</dbReference>
<feature type="transmembrane region" description="Helical" evidence="8">
    <location>
        <begin position="88"/>
        <end position="108"/>
    </location>
</feature>
<feature type="transmembrane region" description="Helical" evidence="8">
    <location>
        <begin position="32"/>
        <end position="49"/>
    </location>
</feature>
<evidence type="ECO:0000256" key="1">
    <source>
        <dbReference type="ARBA" id="ARBA00004651"/>
    </source>
</evidence>
<evidence type="ECO:0000256" key="2">
    <source>
        <dbReference type="ARBA" id="ARBA00022475"/>
    </source>
</evidence>
<dbReference type="EMBL" id="CAFBPO010000010">
    <property type="protein sequence ID" value="CAB5023162.1"/>
    <property type="molecule type" value="Genomic_DNA"/>
</dbReference>
<dbReference type="EMBL" id="CAFBNM010000009">
    <property type="protein sequence ID" value="CAB4957966.1"/>
    <property type="molecule type" value="Genomic_DNA"/>
</dbReference>
<dbReference type="EMBL" id="CAEZXC010000003">
    <property type="protein sequence ID" value="CAB4665605.1"/>
    <property type="molecule type" value="Genomic_DNA"/>
</dbReference>
<evidence type="ECO:0000313" key="12">
    <source>
        <dbReference type="EMBL" id="CAB4755566.1"/>
    </source>
</evidence>
<dbReference type="EMBL" id="CAFAAN010000008">
    <property type="protein sequence ID" value="CAB4806669.1"/>
    <property type="molecule type" value="Genomic_DNA"/>
</dbReference>
<name>A0A6J7VE91_9ZZZZ</name>
<dbReference type="EMBL" id="CAFBOO010000001">
    <property type="protein sequence ID" value="CAB4974904.1"/>
    <property type="molecule type" value="Genomic_DNA"/>
</dbReference>
<sequence>MNTLYVILGAAVGAPARFAIDQYFRKFTDRPLGTFLVNVFGSFLIGLTFSKSEKVYDLVAVGFAGAFTTWSTFMLDIYLGFELKRYKAVALNLSASLVFGLLAAWIGIQLAS</sequence>
<reference evidence="18" key="1">
    <citation type="submission" date="2020-05" db="EMBL/GenBank/DDBJ databases">
        <authorList>
            <person name="Chiriac C."/>
            <person name="Salcher M."/>
            <person name="Ghai R."/>
            <person name="Kavagutti S V."/>
        </authorList>
    </citation>
    <scope>NUCLEOTIDE SEQUENCE</scope>
</reference>